<feature type="transmembrane region" description="Helical" evidence="1">
    <location>
        <begin position="124"/>
        <end position="143"/>
    </location>
</feature>
<sequence length="152" mass="16970">MNKTAKILLLILAAFFLFLGIKSSQHSKSYAELTDIQTIKGTIFQLHCPPKGAASLSIADSDLTYNLSVKFRSDYCDEKKSPVLIGKEVTMQSVQVNGKFHQVYQIENNGRVILRPDDVLSDQTSATLGLFFLAFLLIALVLYKSRPVRKNT</sequence>
<dbReference type="OrthoDB" id="6227367at2"/>
<evidence type="ECO:0000256" key="1">
    <source>
        <dbReference type="SAM" id="Phobius"/>
    </source>
</evidence>
<proteinExistence type="predicted"/>
<keyword evidence="3" id="KW-1185">Reference proteome</keyword>
<accession>A0A5C6QLY9</accession>
<organism evidence="2 3">
    <name type="scientific">Colwellia demingiae</name>
    <dbReference type="NCBI Taxonomy" id="89401"/>
    <lineage>
        <taxon>Bacteria</taxon>
        <taxon>Pseudomonadati</taxon>
        <taxon>Pseudomonadota</taxon>
        <taxon>Gammaproteobacteria</taxon>
        <taxon>Alteromonadales</taxon>
        <taxon>Colwelliaceae</taxon>
        <taxon>Colwellia</taxon>
    </lineage>
</organism>
<gene>
    <name evidence="2" type="ORF">ESZ36_06825</name>
</gene>
<keyword evidence="1" id="KW-0472">Membrane</keyword>
<reference evidence="2 3" key="1">
    <citation type="submission" date="2019-07" db="EMBL/GenBank/DDBJ databases">
        <title>Genomes of sea-ice associated Colwellia species.</title>
        <authorList>
            <person name="Bowman J.P."/>
        </authorList>
    </citation>
    <scope>NUCLEOTIDE SEQUENCE [LARGE SCALE GENOMIC DNA]</scope>
    <source>
        <strain evidence="2 3">ACAM 459</strain>
    </source>
</reference>
<dbReference type="Proteomes" id="UP000321822">
    <property type="component" value="Unassembled WGS sequence"/>
</dbReference>
<dbReference type="EMBL" id="VOLT01000003">
    <property type="protein sequence ID" value="TWX69660.1"/>
    <property type="molecule type" value="Genomic_DNA"/>
</dbReference>
<protein>
    <submittedName>
        <fullName evidence="2">Uncharacterized protein</fullName>
    </submittedName>
</protein>
<name>A0A5C6QLY9_9GAMM</name>
<dbReference type="AlphaFoldDB" id="A0A5C6QLY9"/>
<dbReference type="RefSeq" id="WP_146785437.1">
    <property type="nucleotide sequence ID" value="NZ_VOLT01000003.1"/>
</dbReference>
<evidence type="ECO:0000313" key="2">
    <source>
        <dbReference type="EMBL" id="TWX69660.1"/>
    </source>
</evidence>
<keyword evidence="1" id="KW-1133">Transmembrane helix</keyword>
<comment type="caution">
    <text evidence="2">The sequence shown here is derived from an EMBL/GenBank/DDBJ whole genome shotgun (WGS) entry which is preliminary data.</text>
</comment>
<evidence type="ECO:0000313" key="3">
    <source>
        <dbReference type="Proteomes" id="UP000321822"/>
    </source>
</evidence>
<keyword evidence="1" id="KW-0812">Transmembrane</keyword>